<sequence length="90" mass="10430">LNHVCWMEHPVMKKDLNMTIGGGRFTWKCVRSWRNYGTCCSSSTTSTSNICKRSASCFLCLFRLPCSACVSKIWILFVLRSDAFWRPERL</sequence>
<organism evidence="1">
    <name type="scientific">Gongylonema pulchrum</name>
    <dbReference type="NCBI Taxonomy" id="637853"/>
    <lineage>
        <taxon>Eukaryota</taxon>
        <taxon>Metazoa</taxon>
        <taxon>Ecdysozoa</taxon>
        <taxon>Nematoda</taxon>
        <taxon>Chromadorea</taxon>
        <taxon>Rhabditida</taxon>
        <taxon>Spirurina</taxon>
        <taxon>Spiruromorpha</taxon>
        <taxon>Spiruroidea</taxon>
        <taxon>Gongylonematidae</taxon>
        <taxon>Gongylonema</taxon>
    </lineage>
</organism>
<reference evidence="1" key="1">
    <citation type="submission" date="2016-06" db="UniProtKB">
        <authorList>
            <consortium name="WormBaseParasite"/>
        </authorList>
    </citation>
    <scope>IDENTIFICATION</scope>
</reference>
<dbReference type="AlphaFoldDB" id="A0A183DL98"/>
<dbReference type="WBParaSite" id="GPUH_0000950001-mRNA-1">
    <property type="protein sequence ID" value="GPUH_0000950001-mRNA-1"/>
    <property type="gene ID" value="GPUH_0000950001"/>
</dbReference>
<proteinExistence type="predicted"/>
<name>A0A183DL98_9BILA</name>
<evidence type="ECO:0000313" key="1">
    <source>
        <dbReference type="WBParaSite" id="GPUH_0000950001-mRNA-1"/>
    </source>
</evidence>
<accession>A0A183DL98</accession>
<protein>
    <submittedName>
        <fullName evidence="1">Ovule protein</fullName>
    </submittedName>
</protein>